<dbReference type="InterPro" id="IPR032675">
    <property type="entry name" value="LRR_dom_sf"/>
</dbReference>
<organism evidence="2 3">
    <name type="scientific">Enterococcus casseliflavus</name>
    <name type="common">Enterococcus flavescens</name>
    <dbReference type="NCBI Taxonomy" id="37734"/>
    <lineage>
        <taxon>Bacteria</taxon>
        <taxon>Bacillati</taxon>
        <taxon>Bacillota</taxon>
        <taxon>Bacilli</taxon>
        <taxon>Lactobacillales</taxon>
        <taxon>Enterococcaceae</taxon>
        <taxon>Enterococcus</taxon>
    </lineage>
</organism>
<feature type="compositionally biased region" description="Polar residues" evidence="1">
    <location>
        <begin position="73"/>
        <end position="100"/>
    </location>
</feature>
<dbReference type="InterPro" id="IPR005046">
    <property type="entry name" value="DUF285"/>
</dbReference>
<dbReference type="NCBIfam" id="TIGR02167">
    <property type="entry name" value="Liste_lipo_26"/>
    <property type="match status" value="8"/>
</dbReference>
<feature type="region of interest" description="Disordered" evidence="1">
    <location>
        <begin position="45"/>
        <end position="135"/>
    </location>
</feature>
<dbReference type="Pfam" id="PF03382">
    <property type="entry name" value="DUF285"/>
    <property type="match status" value="2"/>
</dbReference>
<feature type="compositionally biased region" description="Basic and acidic residues" evidence="1">
    <location>
        <begin position="116"/>
        <end position="126"/>
    </location>
</feature>
<dbReference type="Proteomes" id="UP000286288">
    <property type="component" value="Unassembled WGS sequence"/>
</dbReference>
<evidence type="ECO:0000313" key="2">
    <source>
        <dbReference type="EMBL" id="RHK05253.1"/>
    </source>
</evidence>
<evidence type="ECO:0000313" key="3">
    <source>
        <dbReference type="Proteomes" id="UP000286288"/>
    </source>
</evidence>
<dbReference type="Gene3D" id="3.80.10.10">
    <property type="entry name" value="Ribonuclease Inhibitor"/>
    <property type="match status" value="1"/>
</dbReference>
<protein>
    <submittedName>
        <fullName evidence="2">BspA family leucine-rich repeat surface protein</fullName>
    </submittedName>
</protein>
<accession>A0A415EPI6</accession>
<dbReference type="SUPFAM" id="SSF52058">
    <property type="entry name" value="L domain-like"/>
    <property type="match status" value="1"/>
</dbReference>
<sequence length="826" mass="91130">MRKTINYLSLLFLFIQGFLLPQQVSGVETMNDSLLETQIPATLEDSSATRTSEGIEVLPEVGKTEGSKEENLSSELPASTNLATETRTVESDSTGNQSSGSEEDEVDKNSSLVSSDEAKHSEKDSAIARGNHGSAPWELTSDGTLLIGSGTFANSSGVSPWLSYAAQINRIAFVGQVEAATNSSGLFKSLSNVKVISDLQQLNTTNVTNMSKMFMDMRSLSALDVSSFDTSKVTTMSEMFSLMDKLTTLNVSNFDTRSTVSMKNMFYGASALASLDVSYFDTSSVNDMNGMFSNLMQVTTLDVSNFDTSNVMTMNGMFYGMSSLTAIDVSGFNTSKVTNMSGMFASMSRLKHLDLANFDTKQVKNMLMMFLGLSELTNLDVSNFDTSNVQTMESMFYNDKGLTRLDLSSFNTTKVTNMKGMLFGMDRMSQLKLGSNFNFSGMKEADLPMISKNATYTGKWQNIGSGTPNQPKGNHIFTSEELMEQYDNQSMADTYVWQPQPKYQISSAKGKGIVITQTEANTISDEEIIDKLALTIVDPENPQIKAKPMLLRRTIQEELGIYQVVVGIEDSWVEASYTVYVVEDNAPGIQYNLAVYKKNVTIPFSEKKQLTSNRLKILVDLKVYDAYYDIEFADDDRLISFTQSSINRLLEDTVVDGTHRVELTLNTLPRPNNADSYSTTGDVQVTITDDREKWIKVTVPTKMFLESTETDKYQTIFSESYEIANKSEVPVKVKIADYRTTASNQSPVGIDRLLLNTVPLIQNGVINTDLAGKDLAVLAGFDDSDPTNDQTKVALSFSGQTNQNEIPTDGSVKVDQILILSLEPQF</sequence>
<dbReference type="AlphaFoldDB" id="A0A415EPI6"/>
<dbReference type="InterPro" id="IPR011889">
    <property type="entry name" value="Liste_lipo_26"/>
</dbReference>
<dbReference type="EMBL" id="QRMZ01000022">
    <property type="protein sequence ID" value="RHK05253.1"/>
    <property type="molecule type" value="Genomic_DNA"/>
</dbReference>
<comment type="caution">
    <text evidence="2">The sequence shown here is derived from an EMBL/GenBank/DDBJ whole genome shotgun (WGS) entry which is preliminary data.</text>
</comment>
<feature type="compositionally biased region" description="Basic and acidic residues" evidence="1">
    <location>
        <begin position="62"/>
        <end position="71"/>
    </location>
</feature>
<gene>
    <name evidence="2" type="ORF">DW084_14735</name>
</gene>
<proteinExistence type="predicted"/>
<name>A0A415EPI6_ENTCA</name>
<evidence type="ECO:0000256" key="1">
    <source>
        <dbReference type="SAM" id="MobiDB-lite"/>
    </source>
</evidence>
<reference evidence="2 3" key="1">
    <citation type="submission" date="2018-08" db="EMBL/GenBank/DDBJ databases">
        <title>A genome reference for cultivated species of the human gut microbiota.</title>
        <authorList>
            <person name="Zou Y."/>
            <person name="Xue W."/>
            <person name="Luo G."/>
        </authorList>
    </citation>
    <scope>NUCLEOTIDE SEQUENCE [LARGE SCALE GENOMIC DNA]</scope>
    <source>
        <strain evidence="2 3">AF48-16</strain>
    </source>
</reference>